<dbReference type="InterPro" id="IPR013815">
    <property type="entry name" value="ATP_grasp_subdomain_1"/>
</dbReference>
<name>A0A1M6N0Z2_REIAG</name>
<evidence type="ECO:0000313" key="3">
    <source>
        <dbReference type="Proteomes" id="UP000184474"/>
    </source>
</evidence>
<dbReference type="AlphaFoldDB" id="A0A1M6N0Z2"/>
<evidence type="ECO:0000313" key="2">
    <source>
        <dbReference type="EMBL" id="SHJ89391.1"/>
    </source>
</evidence>
<dbReference type="Gene3D" id="3.30.1490.20">
    <property type="entry name" value="ATP-grasp fold, A domain"/>
    <property type="match status" value="1"/>
</dbReference>
<proteinExistence type="predicted"/>
<evidence type="ECO:0000256" key="1">
    <source>
        <dbReference type="SAM" id="Phobius"/>
    </source>
</evidence>
<dbReference type="RefSeq" id="WP_084190409.1">
    <property type="nucleotide sequence ID" value="NZ_FRAA01000002.1"/>
</dbReference>
<organism evidence="2 3">
    <name type="scientific">Reichenbachiella agariperforans</name>
    <dbReference type="NCBI Taxonomy" id="156994"/>
    <lineage>
        <taxon>Bacteria</taxon>
        <taxon>Pseudomonadati</taxon>
        <taxon>Bacteroidota</taxon>
        <taxon>Cytophagia</taxon>
        <taxon>Cytophagales</taxon>
        <taxon>Reichenbachiellaceae</taxon>
        <taxon>Reichenbachiella</taxon>
    </lineage>
</organism>
<keyword evidence="3" id="KW-1185">Reference proteome</keyword>
<feature type="transmembrane region" description="Helical" evidence="1">
    <location>
        <begin position="41"/>
        <end position="60"/>
    </location>
</feature>
<reference evidence="3" key="1">
    <citation type="submission" date="2016-11" db="EMBL/GenBank/DDBJ databases">
        <authorList>
            <person name="Varghese N."/>
            <person name="Submissions S."/>
        </authorList>
    </citation>
    <scope>NUCLEOTIDE SEQUENCE [LARGE SCALE GENOMIC DNA]</scope>
    <source>
        <strain evidence="3">DSM 26134</strain>
    </source>
</reference>
<keyword evidence="1" id="KW-0812">Transmembrane</keyword>
<dbReference type="GO" id="GO:0005524">
    <property type="term" value="F:ATP binding"/>
    <property type="evidence" value="ECO:0007669"/>
    <property type="project" value="InterPro"/>
</dbReference>
<sequence length="373" mass="43557">MDAILETGEDVEKSHFAPKKGSWYGRLSSSVVWVKVFRWEFWPFSVFYFPVFFYWMYLSIRSRSFFFFTSSNPTIEFGGMLGESKMKIFDLIPDVYIPKTYRLNAESRLEEVKELLKDAGLDYPVILKPDIGERGWMVELVKSEAQLVEYLQEIRVDFLVQEYVSYSVELGVFYYRYPDRSNGTVSSVVMKEMLSVIGDGTRTVAQLMEEDPRAQMHISRLQIKEPRRMKEIPERGVRVELVSIGNHCLGTTFINANHLINDKLIRVFDQVSQQIDGFYFGRYDLRCRSIEDLYQGEHFKILELNGAGAEPAHIYHPGFSLIQAYKDIIHHLGALADISRINRRQGYPHMSFRKGLAEIAKIRKYNREKEKKT</sequence>
<dbReference type="STRING" id="156994.SAMN04488028_10249"/>
<evidence type="ECO:0008006" key="4">
    <source>
        <dbReference type="Google" id="ProtNLM"/>
    </source>
</evidence>
<dbReference type="EMBL" id="FRAA01000002">
    <property type="protein sequence ID" value="SHJ89391.1"/>
    <property type="molecule type" value="Genomic_DNA"/>
</dbReference>
<keyword evidence="1" id="KW-0472">Membrane</keyword>
<gene>
    <name evidence="2" type="ORF">SAMN04488028_10249</name>
</gene>
<accession>A0A1M6N0Z2</accession>
<dbReference type="Proteomes" id="UP000184474">
    <property type="component" value="Unassembled WGS sequence"/>
</dbReference>
<dbReference type="SUPFAM" id="SSF56059">
    <property type="entry name" value="Glutathione synthetase ATP-binding domain-like"/>
    <property type="match status" value="1"/>
</dbReference>
<keyword evidence="1" id="KW-1133">Transmembrane helix</keyword>
<protein>
    <recommendedName>
        <fullName evidence="4">ATP-grasp domain-containing protein</fullName>
    </recommendedName>
</protein>